<dbReference type="InterPro" id="IPR027417">
    <property type="entry name" value="P-loop_NTPase"/>
</dbReference>
<dbReference type="EMBL" id="KE504477">
    <property type="protein sequence ID" value="EPS92564.1"/>
    <property type="molecule type" value="Genomic_DNA"/>
</dbReference>
<evidence type="ECO:0000313" key="3">
    <source>
        <dbReference type="Proteomes" id="UP000015241"/>
    </source>
</evidence>
<dbReference type="Gene3D" id="3.40.50.300">
    <property type="entry name" value="P-loop containing nucleotide triphosphate hydrolases"/>
    <property type="match status" value="1"/>
</dbReference>
<dbReference type="OrthoDB" id="2499463at2759"/>
<feature type="domain" description="Helicase ATP-binding" evidence="1">
    <location>
        <begin position="1"/>
        <end position="120"/>
    </location>
</feature>
<protein>
    <recommendedName>
        <fullName evidence="1">Helicase ATP-binding domain-containing protein</fullName>
    </recommendedName>
</protein>
<sequence length="140" mass="16070">MPNGIRAIAINEDNNEPGVFRELDNGRTRLCYASPECLLRHNGFKQLFRKPSFRQRIGGIVVDEAHVTFLWSKGFRVDYGELMQLRVQTRVDIPWALFSATFPSKIFNFCGRKLRMGASLPFWGINLGADRPSIAQWVRP</sequence>
<dbReference type="InterPro" id="IPR014001">
    <property type="entry name" value="Helicase_ATP-bd"/>
</dbReference>
<dbReference type="HOGENOM" id="CLU_126713_0_1_1"/>
<accession>S8F0L3</accession>
<evidence type="ECO:0000313" key="2">
    <source>
        <dbReference type="EMBL" id="EPS92564.1"/>
    </source>
</evidence>
<dbReference type="GO" id="GO:0003676">
    <property type="term" value="F:nucleic acid binding"/>
    <property type="evidence" value="ECO:0007669"/>
    <property type="project" value="InterPro"/>
</dbReference>
<dbReference type="AlphaFoldDB" id="S8F0L3"/>
<evidence type="ECO:0000259" key="1">
    <source>
        <dbReference type="PROSITE" id="PS51192"/>
    </source>
</evidence>
<dbReference type="InParanoid" id="S8F0L3"/>
<proteinExistence type="predicted"/>
<dbReference type="SUPFAM" id="SSF52540">
    <property type="entry name" value="P-loop containing nucleoside triphosphate hydrolases"/>
    <property type="match status" value="1"/>
</dbReference>
<reference evidence="2 3" key="1">
    <citation type="journal article" date="2012" name="Science">
        <title>The Paleozoic origin of enzymatic lignin decomposition reconstructed from 31 fungal genomes.</title>
        <authorList>
            <person name="Floudas D."/>
            <person name="Binder M."/>
            <person name="Riley R."/>
            <person name="Barry K."/>
            <person name="Blanchette R.A."/>
            <person name="Henrissat B."/>
            <person name="Martinez A.T."/>
            <person name="Otillar R."/>
            <person name="Spatafora J.W."/>
            <person name="Yadav J.S."/>
            <person name="Aerts A."/>
            <person name="Benoit I."/>
            <person name="Boyd A."/>
            <person name="Carlson A."/>
            <person name="Copeland A."/>
            <person name="Coutinho P.M."/>
            <person name="de Vries R.P."/>
            <person name="Ferreira P."/>
            <person name="Findley K."/>
            <person name="Foster B."/>
            <person name="Gaskell J."/>
            <person name="Glotzer D."/>
            <person name="Gorecki P."/>
            <person name="Heitman J."/>
            <person name="Hesse C."/>
            <person name="Hori C."/>
            <person name="Igarashi K."/>
            <person name="Jurgens J.A."/>
            <person name="Kallen N."/>
            <person name="Kersten P."/>
            <person name="Kohler A."/>
            <person name="Kuees U."/>
            <person name="Kumar T.K.A."/>
            <person name="Kuo A."/>
            <person name="LaButti K."/>
            <person name="Larrondo L.F."/>
            <person name="Lindquist E."/>
            <person name="Ling A."/>
            <person name="Lombard V."/>
            <person name="Lucas S."/>
            <person name="Lundell T."/>
            <person name="Martin R."/>
            <person name="McLaughlin D.J."/>
            <person name="Morgenstern I."/>
            <person name="Morin E."/>
            <person name="Murat C."/>
            <person name="Nagy L.G."/>
            <person name="Nolan M."/>
            <person name="Ohm R.A."/>
            <person name="Patyshakuliyeva A."/>
            <person name="Rokas A."/>
            <person name="Ruiz-Duenas F.J."/>
            <person name="Sabat G."/>
            <person name="Salamov A."/>
            <person name="Samejima M."/>
            <person name="Schmutz J."/>
            <person name="Slot J.C."/>
            <person name="St John F."/>
            <person name="Stenlid J."/>
            <person name="Sun H."/>
            <person name="Sun S."/>
            <person name="Syed K."/>
            <person name="Tsang A."/>
            <person name="Wiebenga A."/>
            <person name="Young D."/>
            <person name="Pisabarro A."/>
            <person name="Eastwood D.C."/>
            <person name="Martin F."/>
            <person name="Cullen D."/>
            <person name="Grigoriev I.V."/>
            <person name="Hibbett D.S."/>
        </authorList>
    </citation>
    <scope>NUCLEOTIDE SEQUENCE</scope>
    <source>
        <strain evidence="3">FP-58527</strain>
    </source>
</reference>
<dbReference type="PROSITE" id="PS51192">
    <property type="entry name" value="HELICASE_ATP_BIND_1"/>
    <property type="match status" value="1"/>
</dbReference>
<dbReference type="Pfam" id="PF00270">
    <property type="entry name" value="DEAD"/>
    <property type="match status" value="1"/>
</dbReference>
<dbReference type="STRING" id="743788.S8F0L3"/>
<dbReference type="Proteomes" id="UP000015241">
    <property type="component" value="Unassembled WGS sequence"/>
</dbReference>
<feature type="non-terminal residue" evidence="2">
    <location>
        <position position="140"/>
    </location>
</feature>
<organism evidence="2 3">
    <name type="scientific">Fomitopsis schrenkii</name>
    <name type="common">Brown rot fungus</name>
    <dbReference type="NCBI Taxonomy" id="2126942"/>
    <lineage>
        <taxon>Eukaryota</taxon>
        <taxon>Fungi</taxon>
        <taxon>Dikarya</taxon>
        <taxon>Basidiomycota</taxon>
        <taxon>Agaricomycotina</taxon>
        <taxon>Agaricomycetes</taxon>
        <taxon>Polyporales</taxon>
        <taxon>Fomitopsis</taxon>
    </lineage>
</organism>
<gene>
    <name evidence="2" type="ORF">FOMPIDRAFT_62996</name>
</gene>
<dbReference type="InterPro" id="IPR011545">
    <property type="entry name" value="DEAD/DEAH_box_helicase_dom"/>
</dbReference>
<keyword evidence="3" id="KW-1185">Reference proteome</keyword>
<name>S8F0L3_FOMSC</name>
<dbReference type="GO" id="GO:0005524">
    <property type="term" value="F:ATP binding"/>
    <property type="evidence" value="ECO:0007669"/>
    <property type="project" value="InterPro"/>
</dbReference>